<sequence length="347" mass="38818">MSEVKNRDSVHVPALFPNAGRLPCDPETVRANYQRQTAEVELYRQKLNAQRGFRGASTCARALHISLFFDGTKNNEPYDTHKAKPPHPTNIARLFHASLDRPENGYFGYYIPGVGTPFPEIGELDFSTMGMAFANRGEDRINWGLLRIADALSFSLNNQQRLDLPVAQTKLKAMATTWPMTALGKSSRRQAMASLLEPLRAKVATAQPTVLAIKLFVYGFSRGAAEARTFVTWLSELFDTPQGAERPEQKLLGLPLSIEFLGLLDTVASVGSARAAPFAEGHMDWVDGTQALPDVGRFPEWIKDCRHFVAAHEQRLCFPFQEKVVNESCLSQAFFVRNLINREDFNE</sequence>
<dbReference type="InterPro" id="IPR018712">
    <property type="entry name" value="Tle1-like_cat"/>
</dbReference>
<dbReference type="AlphaFoldDB" id="A0A2S3VMY6"/>
<dbReference type="EMBL" id="MUJK01000004">
    <property type="protein sequence ID" value="POF41280.1"/>
    <property type="molecule type" value="Genomic_DNA"/>
</dbReference>
<evidence type="ECO:0000313" key="3">
    <source>
        <dbReference type="Proteomes" id="UP000237440"/>
    </source>
</evidence>
<comment type="caution">
    <text evidence="2">The sequence shown here is derived from an EMBL/GenBank/DDBJ whole genome shotgun (WGS) entry which is preliminary data.</text>
</comment>
<proteinExistence type="predicted"/>
<accession>A0A2S3VMY6</accession>
<dbReference type="RefSeq" id="WP_103395279.1">
    <property type="nucleotide sequence ID" value="NZ_MUJK01000004.1"/>
</dbReference>
<gene>
    <name evidence="2" type="ORF">B0D71_13735</name>
</gene>
<organism evidence="2 3">
    <name type="scientific">Pseudomonas laurylsulfativorans</name>
    <dbReference type="NCBI Taxonomy" id="1943631"/>
    <lineage>
        <taxon>Bacteria</taxon>
        <taxon>Pseudomonadati</taxon>
        <taxon>Pseudomonadota</taxon>
        <taxon>Gammaproteobacteria</taxon>
        <taxon>Pseudomonadales</taxon>
        <taxon>Pseudomonadaceae</taxon>
        <taxon>Pseudomonas</taxon>
    </lineage>
</organism>
<feature type="domain" description="T6SS Phospholipase effector Tle1-like catalytic" evidence="1">
    <location>
        <begin position="66"/>
        <end position="234"/>
    </location>
</feature>
<protein>
    <recommendedName>
        <fullName evidence="1">T6SS Phospholipase effector Tle1-like catalytic domain-containing protein</fullName>
    </recommendedName>
</protein>
<evidence type="ECO:0000313" key="2">
    <source>
        <dbReference type="EMBL" id="POF41280.1"/>
    </source>
</evidence>
<keyword evidence="3" id="KW-1185">Reference proteome</keyword>
<dbReference type="Proteomes" id="UP000237440">
    <property type="component" value="Unassembled WGS sequence"/>
</dbReference>
<dbReference type="PANTHER" id="PTHR33840">
    <property type="match status" value="1"/>
</dbReference>
<evidence type="ECO:0000259" key="1">
    <source>
        <dbReference type="Pfam" id="PF09994"/>
    </source>
</evidence>
<dbReference type="PANTHER" id="PTHR33840:SF1">
    <property type="entry name" value="TLE1 PHOSPHOLIPASE DOMAIN-CONTAINING PROTEIN"/>
    <property type="match status" value="1"/>
</dbReference>
<dbReference type="Pfam" id="PF09994">
    <property type="entry name" value="T6SS_Tle1-like_cat"/>
    <property type="match status" value="1"/>
</dbReference>
<name>A0A2S3VMY6_9PSED</name>
<dbReference type="OrthoDB" id="4378831at2"/>
<reference evidence="3" key="1">
    <citation type="submission" date="2017-02" db="EMBL/GenBank/DDBJ databases">
        <authorList>
            <person name="Furmanczyk E.M."/>
        </authorList>
    </citation>
    <scope>NUCLEOTIDE SEQUENCE [LARGE SCALE GENOMIC DNA]</scope>
    <source>
        <strain evidence="3">AP3_22</strain>
    </source>
</reference>